<organism evidence="1 2">
    <name type="scientific">Saguinus oedipus</name>
    <name type="common">Cotton-top tamarin</name>
    <name type="synonym">Oedipomidas oedipus</name>
    <dbReference type="NCBI Taxonomy" id="9490"/>
    <lineage>
        <taxon>Eukaryota</taxon>
        <taxon>Metazoa</taxon>
        <taxon>Chordata</taxon>
        <taxon>Craniata</taxon>
        <taxon>Vertebrata</taxon>
        <taxon>Euteleostomi</taxon>
        <taxon>Mammalia</taxon>
        <taxon>Eutheria</taxon>
        <taxon>Euarchontoglires</taxon>
        <taxon>Primates</taxon>
        <taxon>Haplorrhini</taxon>
        <taxon>Platyrrhini</taxon>
        <taxon>Cebidae</taxon>
        <taxon>Callitrichinae</taxon>
        <taxon>Saguinus</taxon>
    </lineage>
</organism>
<reference evidence="1 2" key="1">
    <citation type="submission" date="2023-05" db="EMBL/GenBank/DDBJ databases">
        <title>B98-5 Cell Line De Novo Hybrid Assembly: An Optical Mapping Approach.</title>
        <authorList>
            <person name="Kananen K."/>
            <person name="Auerbach J.A."/>
            <person name="Kautto E."/>
            <person name="Blachly J.S."/>
        </authorList>
    </citation>
    <scope>NUCLEOTIDE SEQUENCE [LARGE SCALE GENOMIC DNA]</scope>
    <source>
        <strain evidence="1">B95-8</strain>
        <tissue evidence="1">Cell line</tissue>
    </source>
</reference>
<accession>A0ABQ9VDE9</accession>
<dbReference type="EMBL" id="JASSZA010000007">
    <property type="protein sequence ID" value="KAK2107388.1"/>
    <property type="molecule type" value="Genomic_DNA"/>
</dbReference>
<evidence type="ECO:0000313" key="2">
    <source>
        <dbReference type="Proteomes" id="UP001266305"/>
    </source>
</evidence>
<protein>
    <submittedName>
        <fullName evidence="1">Uncharacterized protein</fullName>
    </submittedName>
</protein>
<keyword evidence="2" id="KW-1185">Reference proteome</keyword>
<sequence>PEREPVLNPSVCGVRTPFPEHSPSLLGAERPKPGRGRCRIVRGFPACPPKDSVDAAGGAGQCRLSE</sequence>
<feature type="non-terminal residue" evidence="1">
    <location>
        <position position="1"/>
    </location>
</feature>
<comment type="caution">
    <text evidence="1">The sequence shown here is derived from an EMBL/GenBank/DDBJ whole genome shotgun (WGS) entry which is preliminary data.</text>
</comment>
<gene>
    <name evidence="1" type="ORF">P7K49_016902</name>
</gene>
<dbReference type="Proteomes" id="UP001266305">
    <property type="component" value="Unassembled WGS sequence"/>
</dbReference>
<proteinExistence type="predicted"/>
<feature type="non-terminal residue" evidence="1">
    <location>
        <position position="66"/>
    </location>
</feature>
<evidence type="ECO:0000313" key="1">
    <source>
        <dbReference type="EMBL" id="KAK2107388.1"/>
    </source>
</evidence>
<name>A0ABQ9VDE9_SAGOE</name>